<organism evidence="3 4">
    <name type="scientific">Tectimicrobiota bacterium</name>
    <dbReference type="NCBI Taxonomy" id="2528274"/>
    <lineage>
        <taxon>Bacteria</taxon>
        <taxon>Pseudomonadati</taxon>
        <taxon>Nitrospinota/Tectimicrobiota group</taxon>
        <taxon>Candidatus Tectimicrobiota</taxon>
    </lineage>
</organism>
<gene>
    <name evidence="3" type="ORF">FJZ47_18050</name>
</gene>
<comment type="caution">
    <text evidence="3">The sequence shown here is derived from an EMBL/GenBank/DDBJ whole genome shotgun (WGS) entry which is preliminary data.</text>
</comment>
<reference evidence="3" key="1">
    <citation type="submission" date="2019-03" db="EMBL/GenBank/DDBJ databases">
        <title>Lake Tanganyika Metagenome-Assembled Genomes (MAGs).</title>
        <authorList>
            <person name="Tran P."/>
        </authorList>
    </citation>
    <scope>NUCLEOTIDE SEQUENCE</scope>
    <source>
        <strain evidence="3">K_DeepCast_65m_m2_066</strain>
    </source>
</reference>
<dbReference type="Gene3D" id="3.30.450.40">
    <property type="match status" value="1"/>
</dbReference>
<dbReference type="EMBL" id="VGLS01000652">
    <property type="protein sequence ID" value="MBM3225684.1"/>
    <property type="molecule type" value="Genomic_DNA"/>
</dbReference>
<evidence type="ECO:0000256" key="1">
    <source>
        <dbReference type="SAM" id="Phobius"/>
    </source>
</evidence>
<proteinExistence type="predicted"/>
<protein>
    <submittedName>
        <fullName evidence="3">GAF domain-containing protein</fullName>
    </submittedName>
</protein>
<keyword evidence="1" id="KW-0472">Membrane</keyword>
<evidence type="ECO:0000313" key="4">
    <source>
        <dbReference type="Proteomes" id="UP000712673"/>
    </source>
</evidence>
<dbReference type="SMART" id="SM00065">
    <property type="entry name" value="GAF"/>
    <property type="match status" value="1"/>
</dbReference>
<keyword evidence="1" id="KW-0812">Transmembrane</keyword>
<feature type="transmembrane region" description="Helical" evidence="1">
    <location>
        <begin position="60"/>
        <end position="85"/>
    </location>
</feature>
<accession>A0A937W596</accession>
<feature type="transmembrane region" description="Helical" evidence="1">
    <location>
        <begin position="18"/>
        <end position="40"/>
    </location>
</feature>
<evidence type="ECO:0000259" key="2">
    <source>
        <dbReference type="SMART" id="SM00065"/>
    </source>
</evidence>
<dbReference type="AlphaFoldDB" id="A0A937W596"/>
<dbReference type="InterPro" id="IPR003018">
    <property type="entry name" value="GAF"/>
</dbReference>
<feature type="domain" description="GAF" evidence="2">
    <location>
        <begin position="135"/>
        <end position="275"/>
    </location>
</feature>
<name>A0A937W596_UNCTE</name>
<evidence type="ECO:0000313" key="3">
    <source>
        <dbReference type="EMBL" id="MBM3225684.1"/>
    </source>
</evidence>
<dbReference type="SUPFAM" id="SSF55781">
    <property type="entry name" value="GAF domain-like"/>
    <property type="match status" value="1"/>
</dbReference>
<feature type="non-terminal residue" evidence="3">
    <location>
        <position position="275"/>
    </location>
</feature>
<dbReference type="InterPro" id="IPR029016">
    <property type="entry name" value="GAF-like_dom_sf"/>
</dbReference>
<dbReference type="Proteomes" id="UP000712673">
    <property type="component" value="Unassembled WGS sequence"/>
</dbReference>
<keyword evidence="1" id="KW-1133">Transmembrane helix</keyword>
<dbReference type="Pfam" id="PF13185">
    <property type="entry name" value="GAF_2"/>
    <property type="match status" value="1"/>
</dbReference>
<sequence length="275" mass="29066">MSHTAGPLPLRTQRATRLWSGIVALSLLSGVGVPTAYYAFGTAQLQYLIAQCPAVQGASYALWTLPLFLLACTMLLGAALIWLVYRLQVGLTAEMEGRMQALVATLHEATSASERRSRTAEALAAVGRALSEALDPRIVAQRIVDSLLALLGVQHAALYRLDGATGDLVTLVAARLDMPAFGQNFILPRGTGVAGLAVDTRRPVTTPDLLTDPSIVLTPDARARIGQAGYRAVLAVPLLLQDQVIGAVGVGDHVGRVFTPDDIGLVESFAHHAAF</sequence>